<accession>A0A398AXQ4</accession>
<name>A0A398AXQ4_9BACI</name>
<reference evidence="1 2" key="1">
    <citation type="submission" date="2018-08" db="EMBL/GenBank/DDBJ databases">
        <title>Bacillus jemisoniae sp. nov., Bacillus chryseoplanitiae sp. nov., Bacillus resnikiae sp. nov., and Bacillus frankliniae sp. nov., isolated from Viking spacecraft and associated surfaces.</title>
        <authorList>
            <person name="Seuylemezian A."/>
            <person name="Vaishampayan P."/>
        </authorList>
    </citation>
    <scope>NUCLEOTIDE SEQUENCE [LARGE SCALE GENOMIC DNA]</scope>
    <source>
        <strain evidence="1 2">MA001</strain>
    </source>
</reference>
<evidence type="ECO:0000313" key="2">
    <source>
        <dbReference type="Proteomes" id="UP000266016"/>
    </source>
</evidence>
<keyword evidence="2" id="KW-1185">Reference proteome</keyword>
<evidence type="ECO:0000313" key="1">
    <source>
        <dbReference type="EMBL" id="RID82407.1"/>
    </source>
</evidence>
<comment type="caution">
    <text evidence="1">The sequence shown here is derived from an EMBL/GenBank/DDBJ whole genome shotgun (WGS) entry which is preliminary data.</text>
</comment>
<protein>
    <submittedName>
        <fullName evidence="1">Uncharacterized protein</fullName>
    </submittedName>
</protein>
<organism evidence="1 2">
    <name type="scientific">Peribacillus asahii</name>
    <dbReference type="NCBI Taxonomy" id="228899"/>
    <lineage>
        <taxon>Bacteria</taxon>
        <taxon>Bacillati</taxon>
        <taxon>Bacillota</taxon>
        <taxon>Bacilli</taxon>
        <taxon>Bacillales</taxon>
        <taxon>Bacillaceae</taxon>
        <taxon>Peribacillus</taxon>
    </lineage>
</organism>
<gene>
    <name evidence="1" type="ORF">D1953_18155</name>
</gene>
<dbReference type="AlphaFoldDB" id="A0A398AXQ4"/>
<sequence length="62" mass="7027">MGQSRKRQQQRLVKQAGDLGQELVQVIEELARRGVDSQVLLHFAIGLILEILRAIEEESNES</sequence>
<proteinExistence type="predicted"/>
<dbReference type="RefSeq" id="WP_119118570.1">
    <property type="nucleotide sequence ID" value="NZ_QWVS01000048.1"/>
</dbReference>
<dbReference type="Proteomes" id="UP000266016">
    <property type="component" value="Unassembled WGS sequence"/>
</dbReference>
<dbReference type="EMBL" id="QWVS01000048">
    <property type="protein sequence ID" value="RID82407.1"/>
    <property type="molecule type" value="Genomic_DNA"/>
</dbReference>